<feature type="non-terminal residue" evidence="2">
    <location>
        <position position="1"/>
    </location>
</feature>
<feature type="compositionally biased region" description="Low complexity" evidence="1">
    <location>
        <begin position="15"/>
        <end position="38"/>
    </location>
</feature>
<protein>
    <submittedName>
        <fullName evidence="2">Uncharacterized protein</fullName>
    </submittedName>
</protein>
<feature type="compositionally biased region" description="Polar residues" evidence="1">
    <location>
        <begin position="39"/>
        <end position="58"/>
    </location>
</feature>
<dbReference type="EMBL" id="CP045906">
    <property type="protein sequence ID" value="QQP34585.1"/>
    <property type="molecule type" value="Genomic_DNA"/>
</dbReference>
<evidence type="ECO:0000313" key="2">
    <source>
        <dbReference type="EMBL" id="QQP34585.1"/>
    </source>
</evidence>
<evidence type="ECO:0000313" key="3">
    <source>
        <dbReference type="Proteomes" id="UP000595437"/>
    </source>
</evidence>
<name>A0A7T8JUP0_CALRO</name>
<feature type="compositionally biased region" description="Basic and acidic residues" evidence="1">
    <location>
        <begin position="65"/>
        <end position="92"/>
    </location>
</feature>
<evidence type="ECO:0000256" key="1">
    <source>
        <dbReference type="SAM" id="MobiDB-lite"/>
    </source>
</evidence>
<reference evidence="3" key="1">
    <citation type="submission" date="2021-01" db="EMBL/GenBank/DDBJ databases">
        <title>Caligus Genome Assembly.</title>
        <authorList>
            <person name="Gallardo-Escarate C."/>
        </authorList>
    </citation>
    <scope>NUCLEOTIDE SEQUENCE [LARGE SCALE GENOMIC DNA]</scope>
</reference>
<dbReference type="Proteomes" id="UP000595437">
    <property type="component" value="Chromosome 17"/>
</dbReference>
<organism evidence="2 3">
    <name type="scientific">Caligus rogercresseyi</name>
    <name type="common">Sea louse</name>
    <dbReference type="NCBI Taxonomy" id="217165"/>
    <lineage>
        <taxon>Eukaryota</taxon>
        <taxon>Metazoa</taxon>
        <taxon>Ecdysozoa</taxon>
        <taxon>Arthropoda</taxon>
        <taxon>Crustacea</taxon>
        <taxon>Multicrustacea</taxon>
        <taxon>Hexanauplia</taxon>
        <taxon>Copepoda</taxon>
        <taxon>Siphonostomatoida</taxon>
        <taxon>Caligidae</taxon>
        <taxon>Caligus</taxon>
    </lineage>
</organism>
<dbReference type="AlphaFoldDB" id="A0A7T8JUP0"/>
<sequence>VNASTLLDFITNFENSTQNDNDNDSNNNNNNSSCDNINARSETLAATKTLGTTQSETKASAPDDVTVKEEPLTDEDLKAMQKDRQKKDNHNM</sequence>
<feature type="region of interest" description="Disordered" evidence="1">
    <location>
        <begin position="14"/>
        <end position="92"/>
    </location>
</feature>
<keyword evidence="3" id="KW-1185">Reference proteome</keyword>
<accession>A0A7T8JUP0</accession>
<feature type="non-terminal residue" evidence="2">
    <location>
        <position position="92"/>
    </location>
</feature>
<proteinExistence type="predicted"/>
<dbReference type="OrthoDB" id="6242697at2759"/>
<gene>
    <name evidence="2" type="ORF">FKW44_022521</name>
</gene>